<dbReference type="Proteomes" id="UP000560658">
    <property type="component" value="Unassembled WGS sequence"/>
</dbReference>
<evidence type="ECO:0000313" key="2">
    <source>
        <dbReference type="EMBL" id="MBB4045830.1"/>
    </source>
</evidence>
<gene>
    <name evidence="2" type="ORF">GGR06_003652</name>
</gene>
<accession>A0A840D165</accession>
<name>A0A840D165_9BACE</name>
<dbReference type="EMBL" id="JACIER010000018">
    <property type="protein sequence ID" value="MBB4045830.1"/>
    <property type="molecule type" value="Genomic_DNA"/>
</dbReference>
<reference evidence="2" key="1">
    <citation type="submission" date="2020-08" db="EMBL/GenBank/DDBJ databases">
        <title>Genomic Encyclopedia of Type Strains, Phase IV (KMG-IV): sequencing the most valuable type-strain genomes for metagenomic binning, comparative biology and taxonomic classification.</title>
        <authorList>
            <person name="Goeker M."/>
        </authorList>
    </citation>
    <scope>NUCLEOTIDE SEQUENCE [LARGE SCALE GENOMIC DNA]</scope>
    <source>
        <strain evidence="2">DSM 105720</strain>
    </source>
</reference>
<protein>
    <recommendedName>
        <fullName evidence="4">Cell filamentation protein Fic</fullName>
    </recommendedName>
</protein>
<keyword evidence="3" id="KW-1185">Reference proteome</keyword>
<dbReference type="Pfam" id="PF13310">
    <property type="entry name" value="Virulence_RhuM"/>
    <property type="match status" value="1"/>
</dbReference>
<evidence type="ECO:0000256" key="1">
    <source>
        <dbReference type="SAM" id="MobiDB-lite"/>
    </source>
</evidence>
<comment type="caution">
    <text evidence="2">The sequence shown here is derived from an EMBL/GenBank/DDBJ whole genome shotgun (WGS) entry which is preliminary data.</text>
</comment>
<evidence type="ECO:0008006" key="4">
    <source>
        <dbReference type="Google" id="ProtNLM"/>
    </source>
</evidence>
<feature type="region of interest" description="Disordered" evidence="1">
    <location>
        <begin position="327"/>
        <end position="346"/>
    </location>
</feature>
<evidence type="ECO:0000313" key="3">
    <source>
        <dbReference type="Proteomes" id="UP000560658"/>
    </source>
</evidence>
<dbReference type="PANTHER" id="PTHR35810:SF1">
    <property type="entry name" value="CYTOPLASMIC PROTEIN"/>
    <property type="match status" value="1"/>
</dbReference>
<dbReference type="AlphaFoldDB" id="A0A840D165"/>
<dbReference type="InterPro" id="IPR011204">
    <property type="entry name" value="Virulence_RhuM-like"/>
</dbReference>
<proteinExistence type="predicted"/>
<organism evidence="2 3">
    <name type="scientific">Bacteroides reticulotermitis</name>
    <dbReference type="NCBI Taxonomy" id="1133319"/>
    <lineage>
        <taxon>Bacteria</taxon>
        <taxon>Pseudomonadati</taxon>
        <taxon>Bacteroidota</taxon>
        <taxon>Bacteroidia</taxon>
        <taxon>Bacteroidales</taxon>
        <taxon>Bacteroidaceae</taxon>
        <taxon>Bacteroides</taxon>
    </lineage>
</organism>
<dbReference type="PANTHER" id="PTHR35810">
    <property type="entry name" value="CYTOPLASMIC PROTEIN-RELATED"/>
    <property type="match status" value="1"/>
</dbReference>
<feature type="compositionally biased region" description="Basic and acidic residues" evidence="1">
    <location>
        <begin position="327"/>
        <end position="339"/>
    </location>
</feature>
<sequence>MSNDKIQPTNSLFILYQDDNGVTNVNVRFDGKDVWLSQQQIAMLFDTTQQNISLHINSIIEEEELSKEATHKYFLLVRQEGNRSVKRQIEHYNLDMIIAVGYRVKSQVATRFRQWATQRLHEYIQKGFTIDDERLKGNGNRYFRELLQRIRDIRSSERNLYQQVTDIYSTAIDYDPRNDITHRFFATVQNKMHYAAHQHTAAEVIYHRVDSEKPMVGMTNFKGDYITRDDVKIAKNYLSEKELQVLNLLVSQYLDFAELQAIEQHTMTMQQWIEKLDDVLSVGNRPLLSNAGTVSHKQAIEKAAQEFEEYRRKEMLQYESDFDRAIRELKSQTDSDVPKSQENSDE</sequence>
<dbReference type="RefSeq" id="WP_044163767.1">
    <property type="nucleotide sequence ID" value="NZ_JACIER010000018.1"/>
</dbReference>
<dbReference type="PIRSF" id="PIRSF015268">
    <property type="entry name" value="Virulence_RhuM"/>
    <property type="match status" value="1"/>
</dbReference>